<dbReference type="EMBL" id="CP065687">
    <property type="protein sequence ID" value="QPS47573.1"/>
    <property type="molecule type" value="Genomic_DNA"/>
</dbReference>
<name>A0A7T2U8F3_9BURK</name>
<protein>
    <submittedName>
        <fullName evidence="1">Short-chain dehydrogenase</fullName>
    </submittedName>
</protein>
<proteinExistence type="predicted"/>
<sequence length="47" mass="4851">MLAAIAADRPPAHLLPGSDALGLVRDRLLALADKIRAWEAVTVSTGG</sequence>
<gene>
    <name evidence="1" type="ORF">I6G56_24460</name>
</gene>
<accession>A0A7T2U8F3</accession>
<dbReference type="AlphaFoldDB" id="A0A7T2U8F3"/>
<reference evidence="1 2" key="1">
    <citation type="submission" date="2020-12" db="EMBL/GenBank/DDBJ databases">
        <title>FDA dAtabase for Regulatory Grade micrObial Sequences (FDA-ARGOS): Supporting development and validation of Infectious Disease Dx tests.</title>
        <authorList>
            <person name="Nelson B."/>
            <person name="Plummer A."/>
            <person name="Tallon L."/>
            <person name="Sadzewicz L."/>
            <person name="Zhao X."/>
            <person name="Boylan J."/>
            <person name="Ott S."/>
            <person name="Bowen H."/>
            <person name="Vavikolanu K."/>
            <person name="Mehta A."/>
            <person name="Aluvathingal J."/>
            <person name="Nadendla S."/>
            <person name="Myers T."/>
            <person name="Yan Y."/>
            <person name="Sichtig H."/>
        </authorList>
    </citation>
    <scope>NUCLEOTIDE SEQUENCE [LARGE SCALE GENOMIC DNA]</scope>
    <source>
        <strain evidence="1 2">FDAARGOS_899</strain>
    </source>
</reference>
<dbReference type="KEGG" id="bhg:I6G56_24460"/>
<dbReference type="Proteomes" id="UP000594943">
    <property type="component" value="Chromosome 2"/>
</dbReference>
<evidence type="ECO:0000313" key="2">
    <source>
        <dbReference type="Proteomes" id="UP000594943"/>
    </source>
</evidence>
<organism evidence="1 2">
    <name type="scientific">Burkholderia humptydooensis</name>
    <dbReference type="NCBI Taxonomy" id="430531"/>
    <lineage>
        <taxon>Bacteria</taxon>
        <taxon>Pseudomonadati</taxon>
        <taxon>Pseudomonadota</taxon>
        <taxon>Betaproteobacteria</taxon>
        <taxon>Burkholderiales</taxon>
        <taxon>Burkholderiaceae</taxon>
        <taxon>Burkholderia</taxon>
        <taxon>pseudomallei group</taxon>
    </lineage>
</organism>
<evidence type="ECO:0000313" key="1">
    <source>
        <dbReference type="EMBL" id="QPS47573.1"/>
    </source>
</evidence>